<accession>A0A4R3J4X7</accession>
<evidence type="ECO:0000313" key="1">
    <source>
        <dbReference type="EMBL" id="TCS60274.1"/>
    </source>
</evidence>
<protein>
    <recommendedName>
        <fullName evidence="3">CRISPR-associated endonuclease Cas1</fullName>
    </recommendedName>
</protein>
<evidence type="ECO:0008006" key="3">
    <source>
        <dbReference type="Google" id="ProtNLM"/>
    </source>
</evidence>
<name>A0A4R3J4X7_9RHOB</name>
<dbReference type="EMBL" id="SLZU01000015">
    <property type="protein sequence ID" value="TCS60274.1"/>
    <property type="molecule type" value="Genomic_DNA"/>
</dbReference>
<dbReference type="AlphaFoldDB" id="A0A4R3J4X7"/>
<organism evidence="1 2">
    <name type="scientific">Primorskyibacter sedentarius</name>
    <dbReference type="NCBI Taxonomy" id="745311"/>
    <lineage>
        <taxon>Bacteria</taxon>
        <taxon>Pseudomonadati</taxon>
        <taxon>Pseudomonadota</taxon>
        <taxon>Alphaproteobacteria</taxon>
        <taxon>Rhodobacterales</taxon>
        <taxon>Roseobacteraceae</taxon>
        <taxon>Primorskyibacter</taxon>
    </lineage>
</organism>
<comment type="caution">
    <text evidence="1">The sequence shown here is derived from an EMBL/GenBank/DDBJ whole genome shotgun (WGS) entry which is preliminary data.</text>
</comment>
<dbReference type="Gene3D" id="1.20.120.920">
    <property type="entry name" value="CRISPR-associated endonuclease Cas1, C-terminal domain"/>
    <property type="match status" value="1"/>
</dbReference>
<sequence>MVADLPNQALNHAASAVEAAAAIAVCARATIPQLGFIHEDPGQSFAHDVADLYRDSITIPCAFRAAKHVTERPADNVERMTRRLTGTALAKEKVIPEMIERIKAIIEGRD</sequence>
<reference evidence="1 2" key="1">
    <citation type="submission" date="2019-03" db="EMBL/GenBank/DDBJ databases">
        <title>Genomic Encyclopedia of Type Strains, Phase IV (KMG-IV): sequencing the most valuable type-strain genomes for metagenomic binning, comparative biology and taxonomic classification.</title>
        <authorList>
            <person name="Goeker M."/>
        </authorList>
    </citation>
    <scope>NUCLEOTIDE SEQUENCE [LARGE SCALE GENOMIC DNA]</scope>
    <source>
        <strain evidence="1 2">DSM 104836</strain>
    </source>
</reference>
<gene>
    <name evidence="1" type="ORF">EDD52_11594</name>
</gene>
<keyword evidence="2" id="KW-1185">Reference proteome</keyword>
<dbReference type="Proteomes" id="UP000295696">
    <property type="component" value="Unassembled WGS sequence"/>
</dbReference>
<evidence type="ECO:0000313" key="2">
    <source>
        <dbReference type="Proteomes" id="UP000295696"/>
    </source>
</evidence>
<dbReference type="InterPro" id="IPR042206">
    <property type="entry name" value="CRISPR-assoc_Cas1_C"/>
</dbReference>
<proteinExistence type="predicted"/>